<dbReference type="InterPro" id="IPR000214">
    <property type="entry name" value="Znf_DNA_glyclase/AP_lyase"/>
</dbReference>
<dbReference type="Gene3D" id="1.10.8.50">
    <property type="match status" value="1"/>
</dbReference>
<name>A0ABV7E8U6_9SPHN</name>
<evidence type="ECO:0000256" key="13">
    <source>
        <dbReference type="ARBA" id="ARBA00023295"/>
    </source>
</evidence>
<evidence type="ECO:0000256" key="6">
    <source>
        <dbReference type="ARBA" id="ARBA00022771"/>
    </source>
</evidence>
<accession>A0ABV7E8U6</accession>
<feature type="active site" description="Proton donor" evidence="15">
    <location>
        <position position="3"/>
    </location>
</feature>
<keyword evidence="6 15" id="KW-0863">Zinc-finger</keyword>
<dbReference type="GO" id="GO:0008534">
    <property type="term" value="F:oxidized purine nucleobase lesion DNA N-glycosylase activity"/>
    <property type="evidence" value="ECO:0007669"/>
    <property type="project" value="UniProtKB-EC"/>
</dbReference>
<evidence type="ECO:0000256" key="10">
    <source>
        <dbReference type="ARBA" id="ARBA00023204"/>
    </source>
</evidence>
<dbReference type="EMBL" id="JBHRST010000022">
    <property type="protein sequence ID" value="MFC3099129.1"/>
    <property type="molecule type" value="Genomic_DNA"/>
</dbReference>
<evidence type="ECO:0000256" key="4">
    <source>
        <dbReference type="ARBA" id="ARBA00022723"/>
    </source>
</evidence>
<dbReference type="SMART" id="SM00898">
    <property type="entry name" value="Fapy_DNA_glyco"/>
    <property type="match status" value="1"/>
</dbReference>
<comment type="catalytic activity">
    <reaction evidence="1 15">
        <text>Hydrolysis of DNA containing ring-opened 7-methylguanine residues, releasing 2,6-diamino-4-hydroxy-5-(N-methyl)formamidopyrimidine.</text>
        <dbReference type="EC" id="3.2.2.23"/>
    </reaction>
</comment>
<dbReference type="InterPro" id="IPR015886">
    <property type="entry name" value="H2TH_FPG"/>
</dbReference>
<protein>
    <recommendedName>
        <fullName evidence="15">Formamidopyrimidine-DNA glycosylase</fullName>
        <shortName evidence="15">Fapy-DNA glycosylase</shortName>
        <ecNumber evidence="15">3.2.2.23</ecNumber>
    </recommendedName>
    <alternativeName>
        <fullName evidence="15">DNA-(apurinic or apyrimidinic site) lyase MutM</fullName>
        <shortName evidence="15">AP lyase MutM</shortName>
        <ecNumber evidence="15">4.2.99.18</ecNumber>
    </alternativeName>
</protein>
<organism evidence="18 19">
    <name type="scientific">Alteraurantiacibacter palmitatis</name>
    <dbReference type="NCBI Taxonomy" id="2054628"/>
    <lineage>
        <taxon>Bacteria</taxon>
        <taxon>Pseudomonadati</taxon>
        <taxon>Pseudomonadota</taxon>
        <taxon>Alphaproteobacteria</taxon>
        <taxon>Sphingomonadales</taxon>
        <taxon>Erythrobacteraceae</taxon>
        <taxon>Alteraurantiacibacter</taxon>
    </lineage>
</organism>
<dbReference type="HAMAP" id="MF_00103">
    <property type="entry name" value="Fapy_DNA_glycosyl"/>
    <property type="match status" value="1"/>
</dbReference>
<dbReference type="CDD" id="cd08966">
    <property type="entry name" value="EcFpg-like_N"/>
    <property type="match status" value="1"/>
</dbReference>
<dbReference type="NCBIfam" id="TIGR00577">
    <property type="entry name" value="fpg"/>
    <property type="match status" value="1"/>
</dbReference>
<dbReference type="Pfam" id="PF06831">
    <property type="entry name" value="H2TH"/>
    <property type="match status" value="1"/>
</dbReference>
<evidence type="ECO:0000259" key="16">
    <source>
        <dbReference type="PROSITE" id="PS51066"/>
    </source>
</evidence>
<dbReference type="InterPro" id="IPR035937">
    <property type="entry name" value="FPG_N"/>
</dbReference>
<comment type="catalytic activity">
    <reaction evidence="14 15">
        <text>2'-deoxyribonucleotide-(2'-deoxyribose 5'-phosphate)-2'-deoxyribonucleotide-DNA = a 3'-end 2'-deoxyribonucleotide-(2,3-dehydro-2,3-deoxyribose 5'-phosphate)-DNA + a 5'-end 5'-phospho-2'-deoxyribonucleoside-DNA + H(+)</text>
        <dbReference type="Rhea" id="RHEA:66592"/>
        <dbReference type="Rhea" id="RHEA-COMP:13180"/>
        <dbReference type="Rhea" id="RHEA-COMP:16897"/>
        <dbReference type="Rhea" id="RHEA-COMP:17067"/>
        <dbReference type="ChEBI" id="CHEBI:15378"/>
        <dbReference type="ChEBI" id="CHEBI:136412"/>
        <dbReference type="ChEBI" id="CHEBI:157695"/>
        <dbReference type="ChEBI" id="CHEBI:167181"/>
        <dbReference type="EC" id="4.2.99.18"/>
    </reaction>
</comment>
<proteinExistence type="inferred from homology"/>
<feature type="domain" description="Formamidopyrimidine-DNA glycosylase catalytic" evidence="17">
    <location>
        <begin position="2"/>
        <end position="111"/>
    </location>
</feature>
<keyword evidence="11 15" id="KW-0456">Lyase</keyword>
<keyword evidence="7 15" id="KW-0378">Hydrolase</keyword>
<keyword evidence="9 15" id="KW-0238">DNA-binding</keyword>
<feature type="domain" description="FPG-type" evidence="16">
    <location>
        <begin position="236"/>
        <end position="271"/>
    </location>
</feature>
<dbReference type="Pfam" id="PF06827">
    <property type="entry name" value="zf-FPG_IleRS"/>
    <property type="match status" value="1"/>
</dbReference>
<dbReference type="PROSITE" id="PS51068">
    <property type="entry name" value="FPG_CAT"/>
    <property type="match status" value="1"/>
</dbReference>
<evidence type="ECO:0000313" key="19">
    <source>
        <dbReference type="Proteomes" id="UP001595456"/>
    </source>
</evidence>
<keyword evidence="8 15" id="KW-0862">Zinc</keyword>
<evidence type="ECO:0000256" key="12">
    <source>
        <dbReference type="ARBA" id="ARBA00023268"/>
    </source>
</evidence>
<keyword evidence="5 15" id="KW-0227">DNA damage</keyword>
<evidence type="ECO:0000256" key="5">
    <source>
        <dbReference type="ARBA" id="ARBA00022763"/>
    </source>
</evidence>
<evidence type="ECO:0000259" key="17">
    <source>
        <dbReference type="PROSITE" id="PS51068"/>
    </source>
</evidence>
<keyword evidence="19" id="KW-1185">Reference proteome</keyword>
<evidence type="ECO:0000256" key="14">
    <source>
        <dbReference type="ARBA" id="ARBA00044632"/>
    </source>
</evidence>
<keyword evidence="10 15" id="KW-0234">DNA repair</keyword>
<dbReference type="GO" id="GO:0140078">
    <property type="term" value="F:class I DNA-(apurinic or apyrimidinic site) endonuclease activity"/>
    <property type="evidence" value="ECO:0007669"/>
    <property type="project" value="UniProtKB-EC"/>
</dbReference>
<dbReference type="EC" id="4.2.99.18" evidence="15"/>
<evidence type="ECO:0000256" key="11">
    <source>
        <dbReference type="ARBA" id="ARBA00023239"/>
    </source>
</evidence>
<keyword evidence="13 15" id="KW-0326">Glycosidase</keyword>
<gene>
    <name evidence="15 18" type="primary">mutM</name>
    <name evidence="15" type="synonym">fpg</name>
    <name evidence="18" type="ORF">ACFODU_15135</name>
</gene>
<dbReference type="Gene3D" id="3.20.190.10">
    <property type="entry name" value="MutM-like, N-terminal"/>
    <property type="match status" value="1"/>
</dbReference>
<dbReference type="EC" id="3.2.2.23" evidence="15"/>
<dbReference type="Proteomes" id="UP001595456">
    <property type="component" value="Unassembled WGS sequence"/>
</dbReference>
<feature type="active site" description="Proton donor; for beta-elimination activity" evidence="15">
    <location>
        <position position="58"/>
    </location>
</feature>
<comment type="function">
    <text evidence="15">Involved in base excision repair of DNA damaged by oxidation or by mutagenic agents. Acts as DNA glycosylase that recognizes and removes damaged bases. Has a preference for oxidized purines, such as 7,8-dihydro-8-oxoguanine (8-oxoG). Has AP (apurinic/apyrimidinic) lyase activity and introduces nicks in the DNA strand. Cleaves the DNA backbone by beta-delta elimination to generate a single-strand break at the site of the removed base with both 3'- and 5'-phosphates.</text>
</comment>
<dbReference type="PANTHER" id="PTHR22993">
    <property type="entry name" value="FORMAMIDOPYRIMIDINE-DNA GLYCOSYLASE"/>
    <property type="match status" value="1"/>
</dbReference>
<dbReference type="PANTHER" id="PTHR22993:SF9">
    <property type="entry name" value="FORMAMIDOPYRIMIDINE-DNA GLYCOSYLASE"/>
    <property type="match status" value="1"/>
</dbReference>
<dbReference type="InterPro" id="IPR020629">
    <property type="entry name" value="FPG_Glyclase"/>
</dbReference>
<reference evidence="19" key="1">
    <citation type="journal article" date="2019" name="Int. J. Syst. Evol. Microbiol.">
        <title>The Global Catalogue of Microorganisms (GCM) 10K type strain sequencing project: providing services to taxonomists for standard genome sequencing and annotation.</title>
        <authorList>
            <consortium name="The Broad Institute Genomics Platform"/>
            <consortium name="The Broad Institute Genome Sequencing Center for Infectious Disease"/>
            <person name="Wu L."/>
            <person name="Ma J."/>
        </authorList>
    </citation>
    <scope>NUCLEOTIDE SEQUENCE [LARGE SCALE GENOMIC DNA]</scope>
    <source>
        <strain evidence="19">KCTC 52607</strain>
    </source>
</reference>
<evidence type="ECO:0000313" key="18">
    <source>
        <dbReference type="EMBL" id="MFC3099129.1"/>
    </source>
</evidence>
<keyword evidence="4 15" id="KW-0479">Metal-binding</keyword>
<comment type="subunit">
    <text evidence="3 15">Monomer.</text>
</comment>
<evidence type="ECO:0000256" key="1">
    <source>
        <dbReference type="ARBA" id="ARBA00001668"/>
    </source>
</evidence>
<evidence type="ECO:0000256" key="9">
    <source>
        <dbReference type="ARBA" id="ARBA00023125"/>
    </source>
</evidence>
<keyword evidence="12 15" id="KW-0511">Multifunctional enzyme</keyword>
<dbReference type="RefSeq" id="WP_336924674.1">
    <property type="nucleotide sequence ID" value="NZ_JBANRO010000001.1"/>
</dbReference>
<dbReference type="InterPro" id="IPR010663">
    <property type="entry name" value="Znf_FPG/IleRS"/>
</dbReference>
<feature type="binding site" evidence="15">
    <location>
        <position position="151"/>
    </location>
    <ligand>
        <name>DNA</name>
        <dbReference type="ChEBI" id="CHEBI:16991"/>
    </ligand>
</feature>
<evidence type="ECO:0000256" key="15">
    <source>
        <dbReference type="HAMAP-Rule" id="MF_00103"/>
    </source>
</evidence>
<feature type="binding site" evidence="15">
    <location>
        <position position="90"/>
    </location>
    <ligand>
        <name>DNA</name>
        <dbReference type="ChEBI" id="CHEBI:16991"/>
    </ligand>
</feature>
<feature type="binding site" evidence="15">
    <location>
        <position position="108"/>
    </location>
    <ligand>
        <name>DNA</name>
        <dbReference type="ChEBI" id="CHEBI:16991"/>
    </ligand>
</feature>
<dbReference type="SMART" id="SM01232">
    <property type="entry name" value="H2TH"/>
    <property type="match status" value="1"/>
</dbReference>
<sequence length="271" mass="29834">MPELPEVETTVRGLARFLDGQRIERVQVNRPDLRFPFPAGLGQVLTGAVVTGLSRRAKYGLIHTDRGSTFIFHLGMSGRWRIDPEVDEKHDHLLIETAQHRFALNDARRFGYVDLVETARLEAWPAFATMGPEPLGDALTADYLRAALAGRKQAIKLLLLDQRVVAGLGNIYVCEALFRAGISPLKAGGTVSRASLSRLVPAIRDVLLQSIADGGSTLRDYARPDGQLGYFATRFAVYGREGEPCQTGDGGTIRRVVQGGRSTWYCPRCQK</sequence>
<dbReference type="InterPro" id="IPR012319">
    <property type="entry name" value="FPG_cat"/>
</dbReference>
<comment type="caution">
    <text evidence="18">The sequence shown here is derived from an EMBL/GenBank/DDBJ whole genome shotgun (WGS) entry which is preliminary data.</text>
</comment>
<evidence type="ECO:0000256" key="3">
    <source>
        <dbReference type="ARBA" id="ARBA00011245"/>
    </source>
</evidence>
<feature type="active site" description="Proton donor; for delta-elimination activity" evidence="15">
    <location>
        <position position="261"/>
    </location>
</feature>
<dbReference type="Pfam" id="PF01149">
    <property type="entry name" value="Fapy_DNA_glyco"/>
    <property type="match status" value="1"/>
</dbReference>
<feature type="active site" description="Schiff-base intermediate with DNA" evidence="15">
    <location>
        <position position="2"/>
    </location>
</feature>
<dbReference type="SUPFAM" id="SSF46946">
    <property type="entry name" value="S13-like H2TH domain"/>
    <property type="match status" value="1"/>
</dbReference>
<dbReference type="InterPro" id="IPR010979">
    <property type="entry name" value="Ribosomal_uS13-like_H2TH"/>
</dbReference>
<evidence type="ECO:0000256" key="7">
    <source>
        <dbReference type="ARBA" id="ARBA00022801"/>
    </source>
</evidence>
<dbReference type="NCBIfam" id="NF002211">
    <property type="entry name" value="PRK01103.1"/>
    <property type="match status" value="1"/>
</dbReference>
<comment type="similarity">
    <text evidence="2 15">Belongs to the FPG family.</text>
</comment>
<comment type="cofactor">
    <cofactor evidence="15">
        <name>Zn(2+)</name>
        <dbReference type="ChEBI" id="CHEBI:29105"/>
    </cofactor>
    <text evidence="15">Binds 1 zinc ion per subunit.</text>
</comment>
<evidence type="ECO:0000256" key="8">
    <source>
        <dbReference type="ARBA" id="ARBA00022833"/>
    </source>
</evidence>
<dbReference type="PROSITE" id="PS51066">
    <property type="entry name" value="ZF_FPG_2"/>
    <property type="match status" value="1"/>
</dbReference>
<dbReference type="SUPFAM" id="SSF57716">
    <property type="entry name" value="Glucocorticoid receptor-like (DNA-binding domain)"/>
    <property type="match status" value="1"/>
</dbReference>
<dbReference type="SUPFAM" id="SSF81624">
    <property type="entry name" value="N-terminal domain of MutM-like DNA repair proteins"/>
    <property type="match status" value="1"/>
</dbReference>
<evidence type="ECO:0000256" key="2">
    <source>
        <dbReference type="ARBA" id="ARBA00009409"/>
    </source>
</evidence>